<feature type="compositionally biased region" description="Low complexity" evidence="3">
    <location>
        <begin position="23"/>
        <end position="39"/>
    </location>
</feature>
<dbReference type="PROSITE" id="PS50014">
    <property type="entry name" value="BROMODOMAIN_2"/>
    <property type="match status" value="1"/>
</dbReference>
<feature type="region of interest" description="Disordered" evidence="3">
    <location>
        <begin position="1"/>
        <end position="168"/>
    </location>
</feature>
<dbReference type="SUPFAM" id="SSF47370">
    <property type="entry name" value="Bromodomain"/>
    <property type="match status" value="1"/>
</dbReference>
<dbReference type="Gene3D" id="1.20.920.10">
    <property type="entry name" value="Bromodomain-like"/>
    <property type="match status" value="1"/>
</dbReference>
<feature type="region of interest" description="Disordered" evidence="3">
    <location>
        <begin position="266"/>
        <end position="289"/>
    </location>
</feature>
<dbReference type="SMART" id="SM00297">
    <property type="entry name" value="BROMO"/>
    <property type="match status" value="1"/>
</dbReference>
<dbReference type="PRINTS" id="PR00503">
    <property type="entry name" value="BROMODOMAIN"/>
</dbReference>
<keyword evidence="1 2" id="KW-0103">Bromodomain</keyword>
<dbReference type="InterPro" id="IPR036427">
    <property type="entry name" value="Bromodomain-like_sf"/>
</dbReference>
<dbReference type="EMBL" id="JANAVB010037417">
    <property type="protein sequence ID" value="KAJ6802249.1"/>
    <property type="molecule type" value="Genomic_DNA"/>
</dbReference>
<dbReference type="PANTHER" id="PTHR22881:SF27">
    <property type="entry name" value="BROMODOMAIN CONTAINING 7_9"/>
    <property type="match status" value="1"/>
</dbReference>
<comment type="caution">
    <text evidence="5">The sequence shown here is derived from an EMBL/GenBank/DDBJ whole genome shotgun (WGS) entry which is preliminary data.</text>
</comment>
<organism evidence="5 6">
    <name type="scientific">Iris pallida</name>
    <name type="common">Sweet iris</name>
    <dbReference type="NCBI Taxonomy" id="29817"/>
    <lineage>
        <taxon>Eukaryota</taxon>
        <taxon>Viridiplantae</taxon>
        <taxon>Streptophyta</taxon>
        <taxon>Embryophyta</taxon>
        <taxon>Tracheophyta</taxon>
        <taxon>Spermatophyta</taxon>
        <taxon>Magnoliopsida</taxon>
        <taxon>Liliopsida</taxon>
        <taxon>Asparagales</taxon>
        <taxon>Iridaceae</taxon>
        <taxon>Iridoideae</taxon>
        <taxon>Irideae</taxon>
        <taxon>Iris</taxon>
    </lineage>
</organism>
<feature type="compositionally biased region" description="Polar residues" evidence="3">
    <location>
        <begin position="133"/>
        <end position="142"/>
    </location>
</feature>
<dbReference type="InterPro" id="IPR001487">
    <property type="entry name" value="Bromodomain"/>
</dbReference>
<proteinExistence type="predicted"/>
<dbReference type="CDD" id="cd04369">
    <property type="entry name" value="Bromodomain"/>
    <property type="match status" value="1"/>
</dbReference>
<keyword evidence="6" id="KW-1185">Reference proteome</keyword>
<sequence length="372" mass="42077">MMKKKKGRPSLLDLQKRSLRLQNNTRTTPETLTLTLNREATAPIPTSNSQVPPPPARRATRRSSNPEDDDEEEEEQEQESDGGGKRKEKKLKLVLQEEEEEGGGGSDPEEEGSSRRRKKKKKKKKRKIDSLETGGQNSSSKATDARVEGTEEPSDSRPTATTTTTTPLPDKKLLEFILDRLHKKDTYSVFSEPVDPDELPDYHDIIQHPMDFATVRNKLSSGAYACLEQFESDVFLISSNAMHYNAPDTIYYRQARSIQELAKKDFKSLRQESDSETEPQTVRRGRPPMKNTIKRMLAKPPADRTICDVSNATLANSRDDTRSNSTNDLLRKGPSFDKMNMVDSSTRASHTLCYNQTHRSNGDQKSVLRFFA</sequence>
<reference evidence="5" key="2">
    <citation type="submission" date="2023-04" db="EMBL/GenBank/DDBJ databases">
        <authorList>
            <person name="Bruccoleri R.E."/>
            <person name="Oakeley E.J."/>
            <person name="Faust A.-M."/>
            <person name="Dessus-Babus S."/>
            <person name="Altorfer M."/>
            <person name="Burckhardt D."/>
            <person name="Oertli M."/>
            <person name="Naumann U."/>
            <person name="Petersen F."/>
            <person name="Wong J."/>
        </authorList>
    </citation>
    <scope>NUCLEOTIDE SEQUENCE</scope>
    <source>
        <strain evidence="5">GSM-AAB239-AS_SAM_17_03QT</strain>
        <tissue evidence="5">Leaf</tissue>
    </source>
</reference>
<feature type="compositionally biased region" description="Acidic residues" evidence="3">
    <location>
        <begin position="66"/>
        <end position="80"/>
    </location>
</feature>
<evidence type="ECO:0000256" key="1">
    <source>
        <dbReference type="ARBA" id="ARBA00023117"/>
    </source>
</evidence>
<dbReference type="Proteomes" id="UP001140949">
    <property type="component" value="Unassembled WGS sequence"/>
</dbReference>
<dbReference type="InterPro" id="IPR018359">
    <property type="entry name" value="Bromodomain_CS"/>
</dbReference>
<gene>
    <name evidence="5" type="ORF">M6B38_194340</name>
</gene>
<dbReference type="AlphaFoldDB" id="A0AAX6EE76"/>
<evidence type="ECO:0000313" key="5">
    <source>
        <dbReference type="EMBL" id="KAJ6802249.1"/>
    </source>
</evidence>
<dbReference type="PROSITE" id="PS00633">
    <property type="entry name" value="BROMODOMAIN_1"/>
    <property type="match status" value="1"/>
</dbReference>
<evidence type="ECO:0000313" key="6">
    <source>
        <dbReference type="Proteomes" id="UP001140949"/>
    </source>
</evidence>
<protein>
    <submittedName>
        <fullName evidence="5">Bromodomain-containing protein-like isoform X2</fullName>
    </submittedName>
</protein>
<dbReference type="PANTHER" id="PTHR22881">
    <property type="entry name" value="BROMODOMAIN CONTAINING PROTEIN"/>
    <property type="match status" value="1"/>
</dbReference>
<evidence type="ECO:0000259" key="4">
    <source>
        <dbReference type="PROSITE" id="PS50014"/>
    </source>
</evidence>
<reference evidence="5" key="1">
    <citation type="journal article" date="2023" name="GigaByte">
        <title>Genome assembly of the bearded iris, Iris pallida Lam.</title>
        <authorList>
            <person name="Bruccoleri R.E."/>
            <person name="Oakeley E.J."/>
            <person name="Faust A.M.E."/>
            <person name="Altorfer M."/>
            <person name="Dessus-Babus S."/>
            <person name="Burckhardt D."/>
            <person name="Oertli M."/>
            <person name="Naumann U."/>
            <person name="Petersen F."/>
            <person name="Wong J."/>
        </authorList>
    </citation>
    <scope>NUCLEOTIDE SEQUENCE</scope>
    <source>
        <strain evidence="5">GSM-AAB239-AS_SAM_17_03QT</strain>
    </source>
</reference>
<dbReference type="InterPro" id="IPR051831">
    <property type="entry name" value="Bromodomain_contain_prot"/>
</dbReference>
<dbReference type="Pfam" id="PF00439">
    <property type="entry name" value="Bromodomain"/>
    <property type="match status" value="1"/>
</dbReference>
<evidence type="ECO:0000256" key="2">
    <source>
        <dbReference type="PROSITE-ProRule" id="PRU00035"/>
    </source>
</evidence>
<feature type="region of interest" description="Disordered" evidence="3">
    <location>
        <begin position="316"/>
        <end position="341"/>
    </location>
</feature>
<accession>A0AAX6EE76</accession>
<feature type="domain" description="Bromo" evidence="4">
    <location>
        <begin position="182"/>
        <end position="252"/>
    </location>
</feature>
<feature type="compositionally biased region" description="Basic residues" evidence="3">
    <location>
        <begin position="115"/>
        <end position="127"/>
    </location>
</feature>
<feature type="compositionally biased region" description="Acidic residues" evidence="3">
    <location>
        <begin position="96"/>
        <end position="111"/>
    </location>
</feature>
<name>A0AAX6EE76_IRIPA</name>
<evidence type="ECO:0000256" key="3">
    <source>
        <dbReference type="SAM" id="MobiDB-lite"/>
    </source>
</evidence>